<dbReference type="InterPro" id="IPR001057">
    <property type="entry name" value="Glu/AcGlu_kinase"/>
</dbReference>
<dbReference type="InterPro" id="IPR004662">
    <property type="entry name" value="AcgluKinase_fam"/>
</dbReference>
<dbReference type="FunFam" id="3.40.1160.10:FF:000004">
    <property type="entry name" value="Acetylglutamate kinase"/>
    <property type="match status" value="1"/>
</dbReference>
<dbReference type="PIRSF" id="PIRSF000728">
    <property type="entry name" value="NAGK"/>
    <property type="match status" value="1"/>
</dbReference>
<dbReference type="GO" id="GO:0005524">
    <property type="term" value="F:ATP binding"/>
    <property type="evidence" value="ECO:0007669"/>
    <property type="project" value="UniProtKB-UniRule"/>
</dbReference>
<comment type="function">
    <text evidence="9">Catalyzes the ATP-dependent phosphorylation of N-acetyl-L-glutamate.</text>
</comment>
<dbReference type="Proteomes" id="UP000245086">
    <property type="component" value="Unassembled WGS sequence"/>
</dbReference>
<evidence type="ECO:0000259" key="10">
    <source>
        <dbReference type="Pfam" id="PF00696"/>
    </source>
</evidence>
<keyword evidence="3 9" id="KW-0028">Amino-acid biosynthesis</keyword>
<organism evidence="11 12">
    <name type="scientific">Candidatus Phycosocius bacilliformis</name>
    <dbReference type="NCBI Taxonomy" id="1445552"/>
    <lineage>
        <taxon>Bacteria</taxon>
        <taxon>Pseudomonadati</taxon>
        <taxon>Pseudomonadota</taxon>
        <taxon>Alphaproteobacteria</taxon>
        <taxon>Caulobacterales</taxon>
        <taxon>Caulobacterales incertae sedis</taxon>
        <taxon>Candidatus Phycosocius</taxon>
    </lineage>
</organism>
<comment type="pathway">
    <text evidence="1 9">Amino-acid biosynthesis; L-arginine biosynthesis; N(2)-acetyl-L-ornithine from L-glutamate: step 2/4.</text>
</comment>
<dbReference type="GO" id="GO:0042450">
    <property type="term" value="P:L-arginine biosynthetic process via ornithine"/>
    <property type="evidence" value="ECO:0007669"/>
    <property type="project" value="UniProtKB-UniRule"/>
</dbReference>
<evidence type="ECO:0000256" key="7">
    <source>
        <dbReference type="ARBA" id="ARBA00022840"/>
    </source>
</evidence>
<feature type="binding site" evidence="9">
    <location>
        <begin position="74"/>
        <end position="75"/>
    </location>
    <ligand>
        <name>substrate</name>
    </ligand>
</feature>
<feature type="site" description="Transition state stabilizer" evidence="9">
    <location>
        <position position="267"/>
    </location>
</feature>
<comment type="subcellular location">
    <subcellularLocation>
        <location evidence="9">Cytoplasm</location>
    </subcellularLocation>
</comment>
<dbReference type="SUPFAM" id="SSF53633">
    <property type="entry name" value="Carbamate kinase-like"/>
    <property type="match status" value="1"/>
</dbReference>
<accession>A0A2P2EB01</accession>
<dbReference type="HAMAP" id="MF_00082">
    <property type="entry name" value="ArgB"/>
    <property type="match status" value="1"/>
</dbReference>
<keyword evidence="2 9" id="KW-0055">Arginine biosynthesis</keyword>
<name>A0A2P2EB01_9PROT</name>
<dbReference type="Pfam" id="PF00696">
    <property type="entry name" value="AA_kinase"/>
    <property type="match status" value="1"/>
</dbReference>
<dbReference type="Gene3D" id="3.40.1160.10">
    <property type="entry name" value="Acetylglutamate kinase-like"/>
    <property type="match status" value="1"/>
</dbReference>
<dbReference type="OrthoDB" id="9803155at2"/>
<evidence type="ECO:0000256" key="9">
    <source>
        <dbReference type="HAMAP-Rule" id="MF_00082"/>
    </source>
</evidence>
<comment type="similarity">
    <text evidence="9">Belongs to the acetylglutamate kinase family. ArgB subfamily.</text>
</comment>
<dbReference type="GO" id="GO:0003991">
    <property type="term" value="F:acetylglutamate kinase activity"/>
    <property type="evidence" value="ECO:0007669"/>
    <property type="project" value="UniProtKB-UniRule"/>
</dbReference>
<dbReference type="InterPro" id="IPR037528">
    <property type="entry name" value="ArgB"/>
</dbReference>
<evidence type="ECO:0000256" key="6">
    <source>
        <dbReference type="ARBA" id="ARBA00022777"/>
    </source>
</evidence>
<dbReference type="PANTHER" id="PTHR23342">
    <property type="entry name" value="N-ACETYLGLUTAMATE SYNTHASE"/>
    <property type="match status" value="1"/>
</dbReference>
<dbReference type="InterPro" id="IPR036393">
    <property type="entry name" value="AceGlu_kinase-like_sf"/>
</dbReference>
<evidence type="ECO:0000256" key="5">
    <source>
        <dbReference type="ARBA" id="ARBA00022741"/>
    </source>
</evidence>
<dbReference type="EC" id="2.7.2.8" evidence="9"/>
<dbReference type="CDD" id="cd04250">
    <property type="entry name" value="AAK_NAGK-C"/>
    <property type="match status" value="1"/>
</dbReference>
<comment type="catalytic activity">
    <reaction evidence="8 9">
        <text>N-acetyl-L-glutamate + ATP = N-acetyl-L-glutamyl 5-phosphate + ADP</text>
        <dbReference type="Rhea" id="RHEA:14629"/>
        <dbReference type="ChEBI" id="CHEBI:30616"/>
        <dbReference type="ChEBI" id="CHEBI:44337"/>
        <dbReference type="ChEBI" id="CHEBI:57936"/>
        <dbReference type="ChEBI" id="CHEBI:456216"/>
        <dbReference type="EC" id="2.7.2.8"/>
    </reaction>
</comment>
<feature type="binding site" evidence="9">
    <location>
        <position position="207"/>
    </location>
    <ligand>
        <name>substrate</name>
    </ligand>
</feature>
<keyword evidence="5 9" id="KW-0547">Nucleotide-binding</keyword>
<sequence length="309" mass="32313">MTADTPAASRAETAFATAKTLAEALPFIQRYDRETVVIKYGGHAMGDEATAQRFAADVVLLKLVGIHPVVVHGGGPQISAMLNRAGVKSEFVDGLRVTDTATMEIAEMVLSGAVNKQLAHLITQAGREADVRGVGLSGKDARLFTVEKVVRTRKDPESRIEQVVDLGFVGDPKEVDAQLVMTLIKADQDYVPVVAPIGVDPSGATFNINADTAAGALAGALHAKRFLLLTDIEGVKDGNGNLIPEMTIADAQDLIATGVANGGMIPKLETAIAAVEAGVEAVVILDGRTPHAILNELFTDSGSGTLIRS</sequence>
<keyword evidence="6 9" id="KW-0418">Kinase</keyword>
<dbReference type="InterPro" id="IPR001048">
    <property type="entry name" value="Asp/Glu/Uridylate_kinase"/>
</dbReference>
<dbReference type="EMBL" id="BFBR01000005">
    <property type="protein sequence ID" value="GBF58240.1"/>
    <property type="molecule type" value="Genomic_DNA"/>
</dbReference>
<dbReference type="NCBIfam" id="TIGR00761">
    <property type="entry name" value="argB"/>
    <property type="match status" value="1"/>
</dbReference>
<protein>
    <recommendedName>
        <fullName evidence="9">Acetylglutamate kinase</fullName>
        <ecNumber evidence="9">2.7.2.8</ecNumber>
    </recommendedName>
    <alternativeName>
        <fullName evidence="9">N-acetyl-L-glutamate 5-phosphotransferase</fullName>
    </alternativeName>
    <alternativeName>
        <fullName evidence="9">NAG kinase</fullName>
        <shortName evidence="9">NAGK</shortName>
    </alternativeName>
</protein>
<feature type="domain" description="Aspartate/glutamate/uridylate kinase" evidence="10">
    <location>
        <begin position="35"/>
        <end position="285"/>
    </location>
</feature>
<evidence type="ECO:0000256" key="2">
    <source>
        <dbReference type="ARBA" id="ARBA00022571"/>
    </source>
</evidence>
<dbReference type="RefSeq" id="WP_108985096.1">
    <property type="nucleotide sequence ID" value="NZ_BFBR01000005.1"/>
</dbReference>
<evidence type="ECO:0000256" key="8">
    <source>
        <dbReference type="ARBA" id="ARBA00048141"/>
    </source>
</evidence>
<feature type="site" description="Transition state stabilizer" evidence="9">
    <location>
        <position position="39"/>
    </location>
</feature>
<keyword evidence="7 9" id="KW-0067">ATP-binding</keyword>
<evidence type="ECO:0000256" key="3">
    <source>
        <dbReference type="ARBA" id="ARBA00022605"/>
    </source>
</evidence>
<evidence type="ECO:0000256" key="4">
    <source>
        <dbReference type="ARBA" id="ARBA00022679"/>
    </source>
</evidence>
<dbReference type="PANTHER" id="PTHR23342:SF0">
    <property type="entry name" value="N-ACETYLGLUTAMATE SYNTHASE, MITOCHONDRIAL"/>
    <property type="match status" value="1"/>
</dbReference>
<dbReference type="GO" id="GO:0005737">
    <property type="term" value="C:cytoplasm"/>
    <property type="evidence" value="ECO:0007669"/>
    <property type="project" value="UniProtKB-SubCell"/>
</dbReference>
<dbReference type="AlphaFoldDB" id="A0A2P2EB01"/>
<reference evidence="11 12" key="1">
    <citation type="journal article" date="2018" name="Genome Announc.">
        <title>Draft Genome Sequence of "Candidatus Phycosocius bacilliformis," an Alphaproteobacterial Ectosymbiont of the Hydrocarbon-Producing Green Alga Botryococcus braunii.</title>
        <authorList>
            <person name="Tanabe Y."/>
            <person name="Yamaguchi H."/>
            <person name="Watanabe M.M."/>
        </authorList>
    </citation>
    <scope>NUCLEOTIDE SEQUENCE [LARGE SCALE GENOMIC DNA]</scope>
    <source>
        <strain evidence="11 12">BOTRYCO-2</strain>
    </source>
</reference>
<proteinExistence type="inferred from homology"/>
<feature type="binding site" evidence="9">
    <location>
        <position position="96"/>
    </location>
    <ligand>
        <name>substrate</name>
    </ligand>
</feature>
<gene>
    <name evidence="9 11" type="primary">argB</name>
    <name evidence="11" type="ORF">PbB2_01912</name>
</gene>
<keyword evidence="9" id="KW-0963">Cytoplasm</keyword>
<dbReference type="PRINTS" id="PR00474">
    <property type="entry name" value="GLU5KINASE"/>
</dbReference>
<comment type="caution">
    <text evidence="11">The sequence shown here is derived from an EMBL/GenBank/DDBJ whole genome shotgun (WGS) entry which is preliminary data.</text>
</comment>
<dbReference type="UniPathway" id="UPA00068">
    <property type="reaction ID" value="UER00107"/>
</dbReference>
<keyword evidence="12" id="KW-1185">Reference proteome</keyword>
<dbReference type="InterPro" id="IPR041727">
    <property type="entry name" value="NAGK-C"/>
</dbReference>
<evidence type="ECO:0000313" key="12">
    <source>
        <dbReference type="Proteomes" id="UP000245086"/>
    </source>
</evidence>
<keyword evidence="4 9" id="KW-0808">Transferase</keyword>
<evidence type="ECO:0000313" key="11">
    <source>
        <dbReference type="EMBL" id="GBF58240.1"/>
    </source>
</evidence>
<evidence type="ECO:0000256" key="1">
    <source>
        <dbReference type="ARBA" id="ARBA00004828"/>
    </source>
</evidence>